<dbReference type="OrthoDB" id="8448176at2"/>
<protein>
    <submittedName>
        <fullName evidence="1">Uncharacterized protein</fullName>
    </submittedName>
</protein>
<sequence length="116" mass="13414">MSNNPEKDDYKRLMDQKRFFGEVEQGLQIANREIIHSRIPTLNKESVLSFAVVVARMRATYLEAAFQISTTDHALEPTQESVQRLRNAREMYEEGKAAFEALRYAIERGYVDVDLS</sequence>
<evidence type="ECO:0000313" key="2">
    <source>
        <dbReference type="Proteomes" id="UP000295304"/>
    </source>
</evidence>
<proteinExistence type="predicted"/>
<dbReference type="RefSeq" id="WP_132939536.1">
    <property type="nucleotide sequence ID" value="NZ_CP119676.1"/>
</dbReference>
<organism evidence="1 2">
    <name type="scientific">Varunaivibrio sulfuroxidans</name>
    <dbReference type="NCBI Taxonomy" id="1773489"/>
    <lineage>
        <taxon>Bacteria</taxon>
        <taxon>Pseudomonadati</taxon>
        <taxon>Pseudomonadota</taxon>
        <taxon>Alphaproteobacteria</taxon>
        <taxon>Rhodospirillales</taxon>
        <taxon>Magnetovibrionaceae</taxon>
        <taxon>Varunaivibrio</taxon>
    </lineage>
</organism>
<evidence type="ECO:0000313" key="1">
    <source>
        <dbReference type="EMBL" id="TCS61232.1"/>
    </source>
</evidence>
<gene>
    <name evidence="1" type="ORF">EDD55_10830</name>
</gene>
<accession>A0A4R3J759</accession>
<comment type="caution">
    <text evidence="1">The sequence shown here is derived from an EMBL/GenBank/DDBJ whole genome shotgun (WGS) entry which is preliminary data.</text>
</comment>
<reference evidence="1 2" key="1">
    <citation type="submission" date="2019-03" db="EMBL/GenBank/DDBJ databases">
        <title>Genomic Encyclopedia of Type Strains, Phase IV (KMG-IV): sequencing the most valuable type-strain genomes for metagenomic binning, comparative biology and taxonomic classification.</title>
        <authorList>
            <person name="Goeker M."/>
        </authorList>
    </citation>
    <scope>NUCLEOTIDE SEQUENCE [LARGE SCALE GENOMIC DNA]</scope>
    <source>
        <strain evidence="1 2">DSM 101688</strain>
    </source>
</reference>
<dbReference type="AlphaFoldDB" id="A0A4R3J759"/>
<keyword evidence="2" id="KW-1185">Reference proteome</keyword>
<name>A0A4R3J759_9PROT</name>
<dbReference type="EMBL" id="SLZW01000008">
    <property type="protein sequence ID" value="TCS61232.1"/>
    <property type="molecule type" value="Genomic_DNA"/>
</dbReference>
<dbReference type="Proteomes" id="UP000295304">
    <property type="component" value="Unassembled WGS sequence"/>
</dbReference>